<evidence type="ECO:0000256" key="2">
    <source>
        <dbReference type="ARBA" id="ARBA00005542"/>
    </source>
</evidence>
<dbReference type="Pfam" id="PF12036">
    <property type="entry name" value="DUF3522"/>
    <property type="match status" value="1"/>
</dbReference>
<reference evidence="9 10" key="1">
    <citation type="submission" date="2024-04" db="EMBL/GenBank/DDBJ databases">
        <authorList>
            <consortium name="Genoscope - CEA"/>
            <person name="William W."/>
        </authorList>
    </citation>
    <scope>NUCLEOTIDE SEQUENCE [LARGE SCALE GENOMIC DNA]</scope>
</reference>
<comment type="similarity">
    <text evidence="2">Belongs to the TMEM8 family.</text>
</comment>
<keyword evidence="10" id="KW-1185">Reference proteome</keyword>
<evidence type="ECO:0000256" key="3">
    <source>
        <dbReference type="ARBA" id="ARBA00022475"/>
    </source>
</evidence>
<evidence type="ECO:0000313" key="9">
    <source>
        <dbReference type="EMBL" id="CAL1547640.1"/>
    </source>
</evidence>
<proteinExistence type="inferred from homology"/>
<evidence type="ECO:0000256" key="4">
    <source>
        <dbReference type="ARBA" id="ARBA00022692"/>
    </source>
</evidence>
<feature type="transmembrane region" description="Helical" evidence="7">
    <location>
        <begin position="436"/>
        <end position="453"/>
    </location>
</feature>
<dbReference type="InterPro" id="IPR021910">
    <property type="entry name" value="NGX6/PGAP6/MYMK"/>
</dbReference>
<protein>
    <recommendedName>
        <fullName evidence="8">EGF-like domain-containing protein</fullName>
    </recommendedName>
</protein>
<keyword evidence="6 7" id="KW-0472">Membrane</keyword>
<dbReference type="GO" id="GO:0005886">
    <property type="term" value="C:plasma membrane"/>
    <property type="evidence" value="ECO:0007669"/>
    <property type="project" value="UniProtKB-SubCell"/>
</dbReference>
<evidence type="ECO:0000256" key="5">
    <source>
        <dbReference type="ARBA" id="ARBA00022989"/>
    </source>
</evidence>
<feature type="transmembrane region" description="Helical" evidence="7">
    <location>
        <begin position="473"/>
        <end position="493"/>
    </location>
</feature>
<gene>
    <name evidence="9" type="ORF">GSLYS_00020957001</name>
</gene>
<dbReference type="Proteomes" id="UP001497497">
    <property type="component" value="Unassembled WGS sequence"/>
</dbReference>
<dbReference type="EMBL" id="CAXITT010001030">
    <property type="protein sequence ID" value="CAL1547640.1"/>
    <property type="molecule type" value="Genomic_DNA"/>
</dbReference>
<evidence type="ECO:0000256" key="6">
    <source>
        <dbReference type="ARBA" id="ARBA00023136"/>
    </source>
</evidence>
<feature type="transmembrane region" description="Helical" evidence="7">
    <location>
        <begin position="559"/>
        <end position="580"/>
    </location>
</feature>
<accession>A0AAV2IKV5</accession>
<keyword evidence="4 7" id="KW-0812">Transmembrane</keyword>
<feature type="domain" description="EGF-like" evidence="8">
    <location>
        <begin position="387"/>
        <end position="398"/>
    </location>
</feature>
<evidence type="ECO:0000259" key="8">
    <source>
        <dbReference type="PROSITE" id="PS00022"/>
    </source>
</evidence>
<comment type="caution">
    <text evidence="9">The sequence shown here is derived from an EMBL/GenBank/DDBJ whole genome shotgun (WGS) entry which is preliminary data.</text>
</comment>
<sequence>MQYAGMPLVHQSPQTFPDNFIVESPTLEFHMNVDMRAVFTLLRPAPGNWYIIAFKEGYSTAIQLKGLSSEKDCLYSLMTQLELGDSIESTLISYNTNVSAEIGLTAKVFSFKVPSKTYGYTVNITSCQSPACNISMTYLPALRDPITQHCDTLPCVLSVSSPSFDHLQMIEMHSLGPGVSQTIEFSVVIKECSSVTDTLQKKCVTFPLLDRVQPLHQFNTYFGYVTPNSVGLSVDLRAAPVVTIPFKMIDPADIGGTLKWTGKLVNYTHGLTEYVVLCGAIIYNHLPDVDNNFDVCNNLSETTNRTVTAVNYGKITQYVPYPKAGMWHIVLQAKCYKQGLDTLTVCPQSIDLDIDIETQACFENGCSDKGECYSSKLGSDFVFFSACDCLADYQGYACTDDSNAESSGIQLVAAFLLTLSNLFFLPAIIIGIKRRFLVESFVFTYTMFFSTFYHACDGNRLDRYRLCFVKYDVLQACDFFGSSCSVWFTLVAMAQIRLLWITRVLQIIGPFGILIGIIYDRTSICVIAVPLLSGLLVTSVSWGVKMYQRKRLYPTWRRYVFFLLPGVILAVTGGALFAFLETAGNYKYLHSLWHVCVASCICFLLPPNQPSHDACSMDVESEELSI</sequence>
<keyword evidence="5 7" id="KW-1133">Transmembrane helix</keyword>
<comment type="subcellular location">
    <subcellularLocation>
        <location evidence="1">Cell membrane</location>
        <topology evidence="1">Multi-pass membrane protein</topology>
    </subcellularLocation>
</comment>
<dbReference type="PROSITE" id="PS00022">
    <property type="entry name" value="EGF_1"/>
    <property type="match status" value="1"/>
</dbReference>
<dbReference type="InterPro" id="IPR000742">
    <property type="entry name" value="EGF"/>
</dbReference>
<keyword evidence="3" id="KW-1003">Cell membrane</keyword>
<feature type="transmembrane region" description="Helical" evidence="7">
    <location>
        <begin position="408"/>
        <end position="429"/>
    </location>
</feature>
<name>A0AAV2IKV5_LYMST</name>
<dbReference type="AlphaFoldDB" id="A0AAV2IKV5"/>
<organism evidence="9 10">
    <name type="scientific">Lymnaea stagnalis</name>
    <name type="common">Great pond snail</name>
    <name type="synonym">Helix stagnalis</name>
    <dbReference type="NCBI Taxonomy" id="6523"/>
    <lineage>
        <taxon>Eukaryota</taxon>
        <taxon>Metazoa</taxon>
        <taxon>Spiralia</taxon>
        <taxon>Lophotrochozoa</taxon>
        <taxon>Mollusca</taxon>
        <taxon>Gastropoda</taxon>
        <taxon>Heterobranchia</taxon>
        <taxon>Euthyneura</taxon>
        <taxon>Panpulmonata</taxon>
        <taxon>Hygrophila</taxon>
        <taxon>Lymnaeoidea</taxon>
        <taxon>Lymnaeidae</taxon>
        <taxon>Lymnaea</taxon>
    </lineage>
</organism>
<evidence type="ECO:0000256" key="7">
    <source>
        <dbReference type="SAM" id="Phobius"/>
    </source>
</evidence>
<dbReference type="PANTHER" id="PTHR14319:SF3">
    <property type="entry name" value="TRANSMEMBRANE PROTEIN-LIKE PROTEIN"/>
    <property type="match status" value="1"/>
</dbReference>
<evidence type="ECO:0000313" key="10">
    <source>
        <dbReference type="Proteomes" id="UP001497497"/>
    </source>
</evidence>
<evidence type="ECO:0000256" key="1">
    <source>
        <dbReference type="ARBA" id="ARBA00004651"/>
    </source>
</evidence>
<feature type="transmembrane region" description="Helical" evidence="7">
    <location>
        <begin position="525"/>
        <end position="547"/>
    </location>
</feature>
<dbReference type="PANTHER" id="PTHR14319">
    <property type="entry name" value="FIVE-SPAN TRANSMEMBRANE PROTEIN M83"/>
    <property type="match status" value="1"/>
</dbReference>